<dbReference type="InterPro" id="IPR001107">
    <property type="entry name" value="Band_7"/>
</dbReference>
<dbReference type="PANTHER" id="PTHR43327">
    <property type="entry name" value="STOMATIN-LIKE PROTEIN 2, MITOCHONDRIAL"/>
    <property type="match status" value="1"/>
</dbReference>
<name>A0A7S2W665_9STRA</name>
<accession>A0A7S2W665</accession>
<protein>
    <recommendedName>
        <fullName evidence="1">Band 7 domain-containing protein</fullName>
    </recommendedName>
</protein>
<gene>
    <name evidence="2" type="ORF">RMAR1173_LOCUS3602</name>
</gene>
<proteinExistence type="predicted"/>
<dbReference type="InterPro" id="IPR050710">
    <property type="entry name" value="Band7/mec-2_domain"/>
</dbReference>
<dbReference type="InterPro" id="IPR036013">
    <property type="entry name" value="Band_7/SPFH_dom_sf"/>
</dbReference>
<sequence length="283" mass="31318">MSGSTDCCCIVCINTSEVGIIEFLGEFQSYAQPGMNFFCCPFAYLADVVSLRIQQLDVQCETKTMDNVFVNVVVSVQYQVQKDKVGEAYYSLSRPESQIRAYVFDTVRSVIPTMELDQAYESNEEVASAVKQALKETMDDFGYVIIQALITDLTPDQKVKDAMNQINASRRLKDANAEKAEADKIQMVKSAEADAESKYLSGVGVAKQRKALVDGLRDSIMEFSGDVDGATPKDVIDLLLLTQYFDMLKDVGQHPLTNTVFLPQDSGSGAVRDGMLQAQSMRR</sequence>
<dbReference type="CDD" id="cd03407">
    <property type="entry name" value="SPFH_like_u4"/>
    <property type="match status" value="1"/>
</dbReference>
<evidence type="ECO:0000259" key="1">
    <source>
        <dbReference type="SMART" id="SM00244"/>
    </source>
</evidence>
<dbReference type="SUPFAM" id="SSF117892">
    <property type="entry name" value="Band 7/SPFH domain"/>
    <property type="match status" value="1"/>
</dbReference>
<dbReference type="Pfam" id="PF01145">
    <property type="entry name" value="Band_7"/>
    <property type="match status" value="1"/>
</dbReference>
<dbReference type="SMART" id="SM00244">
    <property type="entry name" value="PHB"/>
    <property type="match status" value="1"/>
</dbReference>
<reference evidence="2" key="1">
    <citation type="submission" date="2021-01" db="EMBL/GenBank/DDBJ databases">
        <authorList>
            <person name="Corre E."/>
            <person name="Pelletier E."/>
            <person name="Niang G."/>
            <person name="Scheremetjew M."/>
            <person name="Finn R."/>
            <person name="Kale V."/>
            <person name="Holt S."/>
            <person name="Cochrane G."/>
            <person name="Meng A."/>
            <person name="Brown T."/>
            <person name="Cohen L."/>
        </authorList>
    </citation>
    <scope>NUCLEOTIDE SEQUENCE</scope>
    <source>
        <strain evidence="2">CCMP1243</strain>
    </source>
</reference>
<evidence type="ECO:0000313" key="2">
    <source>
        <dbReference type="EMBL" id="CAD9668440.1"/>
    </source>
</evidence>
<dbReference type="EMBL" id="HBHJ01005466">
    <property type="protein sequence ID" value="CAD9668440.1"/>
    <property type="molecule type" value="Transcribed_RNA"/>
</dbReference>
<organism evidence="2">
    <name type="scientific">Rhizochromulina marina</name>
    <dbReference type="NCBI Taxonomy" id="1034831"/>
    <lineage>
        <taxon>Eukaryota</taxon>
        <taxon>Sar</taxon>
        <taxon>Stramenopiles</taxon>
        <taxon>Ochrophyta</taxon>
        <taxon>Dictyochophyceae</taxon>
        <taxon>Rhizochromulinales</taxon>
        <taxon>Rhizochromulina</taxon>
    </lineage>
</organism>
<dbReference type="AlphaFoldDB" id="A0A7S2W665"/>
<feature type="domain" description="Band 7" evidence="1">
    <location>
        <begin position="8"/>
        <end position="167"/>
    </location>
</feature>
<dbReference type="Gene3D" id="3.30.479.30">
    <property type="entry name" value="Band 7 domain"/>
    <property type="match status" value="1"/>
</dbReference>
<dbReference type="PANTHER" id="PTHR43327:SF31">
    <property type="entry name" value="HYPERSENSITIVE-INDUCED RESPONSE PROTEIN 2"/>
    <property type="match status" value="1"/>
</dbReference>